<feature type="domain" description="Peptidase metallopeptidase" evidence="7">
    <location>
        <begin position="79"/>
        <end position="226"/>
    </location>
</feature>
<dbReference type="InterPro" id="IPR011049">
    <property type="entry name" value="Serralysin-like_metalloprot_C"/>
</dbReference>
<evidence type="ECO:0000259" key="7">
    <source>
        <dbReference type="SMART" id="SM00235"/>
    </source>
</evidence>
<dbReference type="SMART" id="SM00235">
    <property type="entry name" value="ZnMc"/>
    <property type="match status" value="1"/>
</dbReference>
<comment type="subcellular location">
    <subcellularLocation>
        <location evidence="2">Secreted</location>
    </subcellularLocation>
</comment>
<dbReference type="GO" id="GO:0005615">
    <property type="term" value="C:extracellular space"/>
    <property type="evidence" value="ECO:0007669"/>
    <property type="project" value="InterPro"/>
</dbReference>
<dbReference type="InterPro" id="IPR018511">
    <property type="entry name" value="Hemolysin-typ_Ca-bd_CS"/>
</dbReference>
<sequence>MSTLFDNNDSFDTTPAAPLSEPDPIGVGGAALDLSTAPADGDGTTITVQAPLPVYSNDQIASYIRSGYFGADYKWNLGSSGTAPQFGQLTYNTNGLSAPRAVIAQQAFALYEAVLGIDFVQVAGTADFTLDDNVAGSAYANFSYSGTTITSASINISADWYGGSNAMGDYVFQTFLHEIGHALGLGHAGNYNGSATYVTDSTQAGPGTNHYLNDSWQATIMSYFDQSENTYVPASYAFLISPMVADWIALGGKYGLNAFTGNTIWGFNTNISSTIFSVLGVIADENAFTIMDSAGIDTIDFSGFSANQLINLNPETNSNVGGLSGNMSIARGTWIENASTGAGADVIYGNALGNILRPGLGNDVVYGGAGNDVIDDFPGGGNDWFFGESGNDTLYGYSGADYLVGGTENDYLFGEADNDTLFGGTGIDTVYGGDGNDLVYDDDLVTFDVNDGGAGNDWIDYSLITFANGIVSINLNTGVTTVTGGNTEQVTGFENARGSQGGETIFGTSGTNILGGQGGNDTVDGWL</sequence>
<dbReference type="Pfam" id="PF00353">
    <property type="entry name" value="HemolysinCabind"/>
    <property type="match status" value="4"/>
</dbReference>
<dbReference type="InterPro" id="IPR024079">
    <property type="entry name" value="MetalloPept_cat_dom_sf"/>
</dbReference>
<dbReference type="PRINTS" id="PR00313">
    <property type="entry name" value="CABNDNGRPT"/>
</dbReference>
<protein>
    <submittedName>
        <fullName evidence="8">Ca2+-binding RTX toxin-like protein</fullName>
    </submittedName>
</protein>
<accession>A0A840SZ83</accession>
<gene>
    <name evidence="8" type="ORF">HNP73_004342</name>
</gene>
<dbReference type="EMBL" id="JACHFM010000007">
    <property type="protein sequence ID" value="MBB5224372.1"/>
    <property type="molecule type" value="Genomic_DNA"/>
</dbReference>
<dbReference type="InterPro" id="IPR001343">
    <property type="entry name" value="Hemolysn_Ca-bd"/>
</dbReference>
<evidence type="ECO:0000313" key="8">
    <source>
        <dbReference type="EMBL" id="MBB5224372.1"/>
    </source>
</evidence>
<evidence type="ECO:0000256" key="1">
    <source>
        <dbReference type="ARBA" id="ARBA00001913"/>
    </source>
</evidence>
<reference evidence="8 9" key="1">
    <citation type="submission" date="2020-08" db="EMBL/GenBank/DDBJ databases">
        <title>Genomic Encyclopedia of Type Strains, Phase IV (KMG-IV): sequencing the most valuable type-strain genomes for metagenomic binning, comparative biology and taxonomic classification.</title>
        <authorList>
            <person name="Goeker M."/>
        </authorList>
    </citation>
    <scope>NUCLEOTIDE SEQUENCE [LARGE SCALE GENOMIC DNA]</scope>
    <source>
        <strain evidence="8 9">DSM 101730</strain>
    </source>
</reference>
<evidence type="ECO:0000256" key="2">
    <source>
        <dbReference type="ARBA" id="ARBA00004613"/>
    </source>
</evidence>
<keyword evidence="9" id="KW-1185">Reference proteome</keyword>
<dbReference type="Gene3D" id="3.40.390.10">
    <property type="entry name" value="Collagenase (Catalytic Domain)"/>
    <property type="match status" value="1"/>
</dbReference>
<dbReference type="InterPro" id="IPR050557">
    <property type="entry name" value="RTX_toxin/Mannuronan_C5-epim"/>
</dbReference>
<dbReference type="GO" id="GO:0006508">
    <property type="term" value="P:proteolysis"/>
    <property type="evidence" value="ECO:0007669"/>
    <property type="project" value="InterPro"/>
</dbReference>
<evidence type="ECO:0000256" key="4">
    <source>
        <dbReference type="ARBA" id="ARBA00022525"/>
    </source>
</evidence>
<keyword evidence="4" id="KW-0964">Secreted</keyword>
<evidence type="ECO:0000256" key="6">
    <source>
        <dbReference type="SAM" id="MobiDB-lite"/>
    </source>
</evidence>
<dbReference type="GO" id="GO:0005509">
    <property type="term" value="F:calcium ion binding"/>
    <property type="evidence" value="ECO:0007669"/>
    <property type="project" value="InterPro"/>
</dbReference>
<evidence type="ECO:0000313" key="9">
    <source>
        <dbReference type="Proteomes" id="UP000549457"/>
    </source>
</evidence>
<dbReference type="InterPro" id="IPR006026">
    <property type="entry name" value="Peptidase_Metallo"/>
</dbReference>
<dbReference type="InterPro" id="IPR034033">
    <property type="entry name" value="Serralysin-like"/>
</dbReference>
<dbReference type="Pfam" id="PF08548">
    <property type="entry name" value="Peptidase_M10_C"/>
    <property type="match status" value="1"/>
</dbReference>
<dbReference type="CDD" id="cd04277">
    <property type="entry name" value="ZnMc_serralysin_like"/>
    <property type="match status" value="1"/>
</dbReference>
<dbReference type="SUPFAM" id="SSF55486">
    <property type="entry name" value="Metalloproteases ('zincins'), catalytic domain"/>
    <property type="match status" value="1"/>
</dbReference>
<dbReference type="Proteomes" id="UP000549457">
    <property type="component" value="Unassembled WGS sequence"/>
</dbReference>
<proteinExistence type="inferred from homology"/>
<dbReference type="GO" id="GO:0008270">
    <property type="term" value="F:zinc ion binding"/>
    <property type="evidence" value="ECO:0007669"/>
    <property type="project" value="InterPro"/>
</dbReference>
<name>A0A840SZ83_9RHOB</name>
<organism evidence="8 9">
    <name type="scientific">Amaricoccus macauensis</name>
    <dbReference type="NCBI Taxonomy" id="57001"/>
    <lineage>
        <taxon>Bacteria</taxon>
        <taxon>Pseudomonadati</taxon>
        <taxon>Pseudomonadota</taxon>
        <taxon>Alphaproteobacteria</taxon>
        <taxon>Rhodobacterales</taxon>
        <taxon>Paracoccaceae</taxon>
        <taxon>Amaricoccus</taxon>
    </lineage>
</organism>
<dbReference type="SUPFAM" id="SSF51120">
    <property type="entry name" value="beta-Roll"/>
    <property type="match status" value="2"/>
</dbReference>
<comment type="caution">
    <text evidence="8">The sequence shown here is derived from an EMBL/GenBank/DDBJ whole genome shotgun (WGS) entry which is preliminary data.</text>
</comment>
<feature type="non-terminal residue" evidence="8">
    <location>
        <position position="527"/>
    </location>
</feature>
<dbReference type="Pfam" id="PF13582">
    <property type="entry name" value="Reprolysin_3"/>
    <property type="match status" value="1"/>
</dbReference>
<dbReference type="GO" id="GO:0008237">
    <property type="term" value="F:metallopeptidase activity"/>
    <property type="evidence" value="ECO:0007669"/>
    <property type="project" value="InterPro"/>
</dbReference>
<dbReference type="PANTHER" id="PTHR38340">
    <property type="entry name" value="S-LAYER PROTEIN"/>
    <property type="match status" value="1"/>
</dbReference>
<keyword evidence="5" id="KW-0677">Repeat</keyword>
<dbReference type="PANTHER" id="PTHR38340:SF1">
    <property type="entry name" value="S-LAYER PROTEIN"/>
    <property type="match status" value="1"/>
</dbReference>
<evidence type="ECO:0000256" key="5">
    <source>
        <dbReference type="ARBA" id="ARBA00022737"/>
    </source>
</evidence>
<dbReference type="RefSeq" id="WP_184154960.1">
    <property type="nucleotide sequence ID" value="NZ_JACHFM010000007.1"/>
</dbReference>
<dbReference type="InterPro" id="IPR013858">
    <property type="entry name" value="Peptidase_M10B_C"/>
</dbReference>
<comment type="cofactor">
    <cofactor evidence="1">
        <name>Ca(2+)</name>
        <dbReference type="ChEBI" id="CHEBI:29108"/>
    </cofactor>
</comment>
<dbReference type="AlphaFoldDB" id="A0A840SZ83"/>
<feature type="compositionally biased region" description="Polar residues" evidence="6">
    <location>
        <begin position="1"/>
        <end position="13"/>
    </location>
</feature>
<feature type="region of interest" description="Disordered" evidence="6">
    <location>
        <begin position="1"/>
        <end position="22"/>
    </location>
</feature>
<dbReference type="Gene3D" id="2.150.10.10">
    <property type="entry name" value="Serralysin-like metalloprotease, C-terminal"/>
    <property type="match status" value="2"/>
</dbReference>
<comment type="similarity">
    <text evidence="3">Belongs to the peptidase M10B family.</text>
</comment>
<evidence type="ECO:0000256" key="3">
    <source>
        <dbReference type="ARBA" id="ARBA00009490"/>
    </source>
</evidence>
<dbReference type="PROSITE" id="PS00330">
    <property type="entry name" value="HEMOLYSIN_CALCIUM"/>
    <property type="match status" value="1"/>
</dbReference>